<dbReference type="Proteomes" id="UP000663879">
    <property type="component" value="Unassembled WGS sequence"/>
</dbReference>
<dbReference type="InterPro" id="IPR007588">
    <property type="entry name" value="Znf_FLYWCH"/>
</dbReference>
<dbReference type="AlphaFoldDB" id="A0A814JY92"/>
<evidence type="ECO:0000313" key="7">
    <source>
        <dbReference type="Proteomes" id="UP000663879"/>
    </source>
</evidence>
<evidence type="ECO:0000256" key="2">
    <source>
        <dbReference type="ARBA" id="ARBA00022771"/>
    </source>
</evidence>
<accession>A0A814JY92</accession>
<keyword evidence="7" id="KW-1185">Reference proteome</keyword>
<evidence type="ECO:0000256" key="3">
    <source>
        <dbReference type="ARBA" id="ARBA00022833"/>
    </source>
</evidence>
<evidence type="ECO:0000256" key="1">
    <source>
        <dbReference type="ARBA" id="ARBA00022723"/>
    </source>
</evidence>
<evidence type="ECO:0000313" key="6">
    <source>
        <dbReference type="EMBL" id="CAF1044124.1"/>
    </source>
</evidence>
<feature type="domain" description="FLYWCH-type" evidence="5">
    <location>
        <begin position="30"/>
        <end position="73"/>
    </location>
</feature>
<keyword evidence="3" id="KW-0862">Zinc</keyword>
<keyword evidence="2" id="KW-0863">Zinc-finger</keyword>
<feature type="compositionally biased region" description="Acidic residues" evidence="4">
    <location>
        <begin position="222"/>
        <end position="231"/>
    </location>
</feature>
<reference evidence="6" key="1">
    <citation type="submission" date="2021-02" db="EMBL/GenBank/DDBJ databases">
        <authorList>
            <person name="Nowell W R."/>
        </authorList>
    </citation>
    <scope>NUCLEOTIDE SEQUENCE</scope>
    <source>
        <strain evidence="6">Ploen Becks lab</strain>
    </source>
</reference>
<comment type="caution">
    <text evidence="6">The sequence shown here is derived from an EMBL/GenBank/DDBJ whole genome shotgun (WGS) entry which is preliminary data.</text>
</comment>
<sequence>MNTNENSLIYLPNYWFTSEKVNQENQNHDCMDLCLNGYLYKRQRINKNSINWLCKTSGCNASVTITKDEKISRCVEHKKEIKHELVDEQEMLRIKFNNDWSIFECQMWNHFANDGYPRTNNNLEGYNNKLSNHLSIAHPDIFKAISKFKEEETDASLKYYRAMNNEKPPERRKLNVINDAILNNGRQMLQNNEISIDTYSKYVAMMFDINALSTKKKKVHDDNDDHDDNNQSDDLSSASDIDSDDSELEEFN</sequence>
<dbReference type="EMBL" id="CAJNOC010005159">
    <property type="protein sequence ID" value="CAF1044124.1"/>
    <property type="molecule type" value="Genomic_DNA"/>
</dbReference>
<dbReference type="GO" id="GO:0008270">
    <property type="term" value="F:zinc ion binding"/>
    <property type="evidence" value="ECO:0007669"/>
    <property type="project" value="UniProtKB-KW"/>
</dbReference>
<gene>
    <name evidence="6" type="ORF">OXX778_LOCUS18498</name>
</gene>
<feature type="region of interest" description="Disordered" evidence="4">
    <location>
        <begin position="217"/>
        <end position="252"/>
    </location>
</feature>
<name>A0A814JY92_9BILA</name>
<protein>
    <recommendedName>
        <fullName evidence="5">FLYWCH-type domain-containing protein</fullName>
    </recommendedName>
</protein>
<evidence type="ECO:0000259" key="5">
    <source>
        <dbReference type="Pfam" id="PF04500"/>
    </source>
</evidence>
<feature type="compositionally biased region" description="Acidic residues" evidence="4">
    <location>
        <begin position="241"/>
        <end position="252"/>
    </location>
</feature>
<dbReference type="Pfam" id="PF04500">
    <property type="entry name" value="FLYWCH"/>
    <property type="match status" value="1"/>
</dbReference>
<dbReference type="OrthoDB" id="9996546at2759"/>
<organism evidence="6 7">
    <name type="scientific">Brachionus calyciflorus</name>
    <dbReference type="NCBI Taxonomy" id="104777"/>
    <lineage>
        <taxon>Eukaryota</taxon>
        <taxon>Metazoa</taxon>
        <taxon>Spiralia</taxon>
        <taxon>Gnathifera</taxon>
        <taxon>Rotifera</taxon>
        <taxon>Eurotatoria</taxon>
        <taxon>Monogononta</taxon>
        <taxon>Pseudotrocha</taxon>
        <taxon>Ploima</taxon>
        <taxon>Brachionidae</taxon>
        <taxon>Brachionus</taxon>
    </lineage>
</organism>
<proteinExistence type="predicted"/>
<keyword evidence="1" id="KW-0479">Metal-binding</keyword>
<evidence type="ECO:0000256" key="4">
    <source>
        <dbReference type="SAM" id="MobiDB-lite"/>
    </source>
</evidence>
<dbReference type="Gene3D" id="2.20.25.240">
    <property type="match status" value="1"/>
</dbReference>